<dbReference type="Gene3D" id="3.40.800.20">
    <property type="entry name" value="Histone deacetylase domain"/>
    <property type="match status" value="1"/>
</dbReference>
<dbReference type="PRINTS" id="PR01270">
    <property type="entry name" value="HDASUPER"/>
</dbReference>
<dbReference type="Pfam" id="PF00850">
    <property type="entry name" value="Hist_deacetyl"/>
    <property type="match status" value="1"/>
</dbReference>
<reference evidence="2 3" key="1">
    <citation type="submission" date="2022-07" db="EMBL/GenBank/DDBJ databases">
        <title>Genome-wide signatures of adaptation to extreme environments.</title>
        <authorList>
            <person name="Cho C.H."/>
            <person name="Yoon H.S."/>
        </authorList>
    </citation>
    <scope>NUCLEOTIDE SEQUENCE [LARGE SCALE GENOMIC DNA]</scope>
    <source>
        <strain evidence="2 3">108.79 E11</strain>
    </source>
</reference>
<protein>
    <recommendedName>
        <fullName evidence="1">Histone deacetylase domain-containing protein</fullName>
    </recommendedName>
</protein>
<feature type="domain" description="Histone deacetylase" evidence="1">
    <location>
        <begin position="67"/>
        <end position="351"/>
    </location>
</feature>
<dbReference type="InterPro" id="IPR023696">
    <property type="entry name" value="Ureohydrolase_dom_sf"/>
</dbReference>
<comment type="caution">
    <text evidence="2">The sequence shown here is derived from an EMBL/GenBank/DDBJ whole genome shotgun (WGS) entry which is preliminary data.</text>
</comment>
<dbReference type="InterPro" id="IPR023801">
    <property type="entry name" value="His_deacetylse_dom"/>
</dbReference>
<dbReference type="AlphaFoldDB" id="A0AAV9IG56"/>
<dbReference type="InterPro" id="IPR037138">
    <property type="entry name" value="His_deacetylse_dom_sf"/>
</dbReference>
<keyword evidence="3" id="KW-1185">Reference proteome</keyword>
<dbReference type="EMBL" id="JANCYU010000039">
    <property type="protein sequence ID" value="KAK4526387.1"/>
    <property type="molecule type" value="Genomic_DNA"/>
</dbReference>
<organism evidence="2 3">
    <name type="scientific">Galdieria yellowstonensis</name>
    <dbReference type="NCBI Taxonomy" id="3028027"/>
    <lineage>
        <taxon>Eukaryota</taxon>
        <taxon>Rhodophyta</taxon>
        <taxon>Bangiophyceae</taxon>
        <taxon>Galdieriales</taxon>
        <taxon>Galdieriaceae</taxon>
        <taxon>Galdieria</taxon>
    </lineage>
</organism>
<dbReference type="GO" id="GO:0004407">
    <property type="term" value="F:histone deacetylase activity"/>
    <property type="evidence" value="ECO:0007669"/>
    <property type="project" value="TreeGrafter"/>
</dbReference>
<dbReference type="GO" id="GO:0040029">
    <property type="term" value="P:epigenetic regulation of gene expression"/>
    <property type="evidence" value="ECO:0007669"/>
    <property type="project" value="TreeGrafter"/>
</dbReference>
<evidence type="ECO:0000313" key="3">
    <source>
        <dbReference type="Proteomes" id="UP001300502"/>
    </source>
</evidence>
<gene>
    <name evidence="2" type="ORF">GAYE_SCF23G4301</name>
</gene>
<dbReference type="InterPro" id="IPR000286">
    <property type="entry name" value="HDACs"/>
</dbReference>
<dbReference type="Proteomes" id="UP001300502">
    <property type="component" value="Unassembled WGS sequence"/>
</dbReference>
<dbReference type="SUPFAM" id="SSF52768">
    <property type="entry name" value="Arginase/deacetylase"/>
    <property type="match status" value="1"/>
</dbReference>
<dbReference type="PANTHER" id="PTHR10625:SF10">
    <property type="entry name" value="HISTONE DEACETYLASE HDAC1"/>
    <property type="match status" value="1"/>
</dbReference>
<accession>A0AAV9IG56</accession>
<sequence length="356" mass="40288">MFVLSCPASRAFVWKQSLYRLWKTYRCVAPFHNRKYLSFTTRCELDNIALLYSDKFQLHRPPNGRKHPECPERVATAIQHLQNSPIFSKLHMLPFEQLDDAWLTQKVLSVHSSGYLEDLERWIRQGASILDSDTYLCEHSLEVGRLAVKAWITATKYSFEYSKPSFVLARPPGHHATAYTGMGFCIFSNLAIAAKYAMEELGVTRVGILDWDVHHGNGTASCFQKDQRVRFVSLHQFPFYPMTGAPEERGPLGNLLNITFPSGAKGSEFIHRLCNEAIPFLTQHQPEIVFVSAGYDALNADPLGGLCLETEDYYEMTRAVMSSFGHKRIVFGLEGGYHVEETAKAIEKTLQGILEG</sequence>
<proteinExistence type="predicted"/>
<evidence type="ECO:0000259" key="1">
    <source>
        <dbReference type="Pfam" id="PF00850"/>
    </source>
</evidence>
<dbReference type="CDD" id="cd09992">
    <property type="entry name" value="HDAC_classII"/>
    <property type="match status" value="1"/>
</dbReference>
<dbReference type="PANTHER" id="PTHR10625">
    <property type="entry name" value="HISTONE DEACETYLASE HDAC1-RELATED"/>
    <property type="match status" value="1"/>
</dbReference>
<name>A0AAV9IG56_9RHOD</name>
<evidence type="ECO:0000313" key="2">
    <source>
        <dbReference type="EMBL" id="KAK4526387.1"/>
    </source>
</evidence>